<feature type="domain" description="PH" evidence="2">
    <location>
        <begin position="111"/>
        <end position="214"/>
    </location>
</feature>
<dbReference type="Gene3D" id="2.30.29.30">
    <property type="entry name" value="Pleckstrin-homology domain (PH domain)/Phosphotyrosine-binding domain (PTB)"/>
    <property type="match status" value="1"/>
</dbReference>
<dbReference type="InterPro" id="IPR051707">
    <property type="entry name" value="PI-Interact_SigTrans_Reg"/>
</dbReference>
<dbReference type="AlphaFoldDB" id="A0A6J8AG93"/>
<keyword evidence="4" id="KW-1185">Reference proteome</keyword>
<evidence type="ECO:0000313" key="3">
    <source>
        <dbReference type="EMBL" id="CAC5367395.1"/>
    </source>
</evidence>
<evidence type="ECO:0000313" key="4">
    <source>
        <dbReference type="Proteomes" id="UP000507470"/>
    </source>
</evidence>
<organism evidence="3 4">
    <name type="scientific">Mytilus coruscus</name>
    <name type="common">Sea mussel</name>
    <dbReference type="NCBI Taxonomy" id="42192"/>
    <lineage>
        <taxon>Eukaryota</taxon>
        <taxon>Metazoa</taxon>
        <taxon>Spiralia</taxon>
        <taxon>Lophotrochozoa</taxon>
        <taxon>Mollusca</taxon>
        <taxon>Bivalvia</taxon>
        <taxon>Autobranchia</taxon>
        <taxon>Pteriomorphia</taxon>
        <taxon>Mytilida</taxon>
        <taxon>Mytiloidea</taxon>
        <taxon>Mytilidae</taxon>
        <taxon>Mytilinae</taxon>
        <taxon>Mytilus</taxon>
    </lineage>
</organism>
<dbReference type="OrthoDB" id="74314at2759"/>
<feature type="compositionally biased region" description="Low complexity" evidence="1">
    <location>
        <begin position="57"/>
        <end position="82"/>
    </location>
</feature>
<accession>A0A6J8AG93</accession>
<feature type="region of interest" description="Disordered" evidence="1">
    <location>
        <begin position="57"/>
        <end position="90"/>
    </location>
</feature>
<dbReference type="FunFam" id="2.30.29.30:FF:000286">
    <property type="entry name" value="PH-protein kinase domain containing protein"/>
    <property type="match status" value="1"/>
</dbReference>
<dbReference type="PANTHER" id="PTHR14336:SF15">
    <property type="entry name" value="DUAL ADAPTER FOR PHOSPHOTYROSINE AND 3-PHOSPHOTYROSINE AND 3-PHOSPHOINOSITIDE"/>
    <property type="match status" value="1"/>
</dbReference>
<dbReference type="SUPFAM" id="SSF50729">
    <property type="entry name" value="PH domain-like"/>
    <property type="match status" value="1"/>
</dbReference>
<dbReference type="Proteomes" id="UP000507470">
    <property type="component" value="Unassembled WGS sequence"/>
</dbReference>
<name>A0A6J8AG93_MYTCO</name>
<evidence type="ECO:0000259" key="2">
    <source>
        <dbReference type="PROSITE" id="PS50003"/>
    </source>
</evidence>
<dbReference type="InterPro" id="IPR011993">
    <property type="entry name" value="PH-like_dom_sf"/>
</dbReference>
<dbReference type="InterPro" id="IPR001849">
    <property type="entry name" value="PH_domain"/>
</dbReference>
<reference evidence="3 4" key="1">
    <citation type="submission" date="2020-06" db="EMBL/GenBank/DDBJ databases">
        <authorList>
            <person name="Li R."/>
            <person name="Bekaert M."/>
        </authorList>
    </citation>
    <scope>NUCLEOTIDE SEQUENCE [LARGE SCALE GENOMIC DNA]</scope>
    <source>
        <strain evidence="4">wild</strain>
    </source>
</reference>
<dbReference type="Pfam" id="PF00169">
    <property type="entry name" value="PH"/>
    <property type="match status" value="1"/>
</dbReference>
<dbReference type="PANTHER" id="PTHR14336">
    <property type="entry name" value="TANDEM PH DOMAIN CONTAINING PROTEIN"/>
    <property type="match status" value="1"/>
</dbReference>
<protein>
    <submittedName>
        <fullName evidence="3">SBF1_2</fullName>
    </submittedName>
</protein>
<proteinExistence type="predicted"/>
<dbReference type="SMART" id="SM00233">
    <property type="entry name" value="PH"/>
    <property type="match status" value="1"/>
</dbReference>
<dbReference type="EMBL" id="CACVKT020001360">
    <property type="protein sequence ID" value="CAC5367395.1"/>
    <property type="molecule type" value="Genomic_DNA"/>
</dbReference>
<dbReference type="PROSITE" id="PS50003">
    <property type="entry name" value="PH_DOMAIN"/>
    <property type="match status" value="1"/>
</dbReference>
<sequence length="214" mass="23166">MYLELEAQKAALGQEACVSTKLKIVAESSIVVVNVSPAGGSSVLEGMCKLVAESSNSSSNVSPAGGSEMSSVSGAGGSESSSGSGGMSIATLTGAHPSYENFTPTNSNTEHRTLEGYLFKKGALLKGWKQRWFVLDSTKHQMRYYDYKDDPSCKGYIDLFDVQAVHPIKNVQGPLKKSDENAAFELKTSKRMYHFYASDAKTAQDWIDKIHSFI</sequence>
<gene>
    <name evidence="3" type="ORF">MCOR_7313</name>
</gene>
<dbReference type="CDD" id="cd01235">
    <property type="entry name" value="PH_Sbf1_hMTMR5"/>
    <property type="match status" value="1"/>
</dbReference>
<evidence type="ECO:0000256" key="1">
    <source>
        <dbReference type="SAM" id="MobiDB-lite"/>
    </source>
</evidence>